<feature type="region of interest" description="Disordered" evidence="1">
    <location>
        <begin position="1"/>
        <end position="31"/>
    </location>
</feature>
<name>A0A7D9JJ14_PARCT</name>
<evidence type="ECO:0000313" key="3">
    <source>
        <dbReference type="Proteomes" id="UP001152795"/>
    </source>
</evidence>
<evidence type="ECO:0000256" key="1">
    <source>
        <dbReference type="SAM" id="MobiDB-lite"/>
    </source>
</evidence>
<accession>A0A7D9JJ14</accession>
<feature type="compositionally biased region" description="Polar residues" evidence="1">
    <location>
        <begin position="81"/>
        <end position="103"/>
    </location>
</feature>
<sequence>MNVVQHSSASRLEMESDCNLEPEQHNPKFMDSTITEHEIEESVATKTTEENILTFQLVPDNVSELQLDALDDNVNDEKNQQESVVSVPNTNNKTHQEPQTIIH</sequence>
<keyword evidence="3" id="KW-1185">Reference proteome</keyword>
<gene>
    <name evidence="2" type="ORF">PACLA_8A062496</name>
</gene>
<protein>
    <submittedName>
        <fullName evidence="2">Uncharacterized protein</fullName>
    </submittedName>
</protein>
<dbReference type="EMBL" id="CACRXK020017220">
    <property type="protein sequence ID" value="CAB4030907.1"/>
    <property type="molecule type" value="Genomic_DNA"/>
</dbReference>
<comment type="caution">
    <text evidence="2">The sequence shown here is derived from an EMBL/GenBank/DDBJ whole genome shotgun (WGS) entry which is preliminary data.</text>
</comment>
<feature type="compositionally biased region" description="Polar residues" evidence="1">
    <location>
        <begin position="1"/>
        <end position="10"/>
    </location>
</feature>
<proteinExistence type="predicted"/>
<organism evidence="2 3">
    <name type="scientific">Paramuricea clavata</name>
    <name type="common">Red gorgonian</name>
    <name type="synonym">Violescent sea-whip</name>
    <dbReference type="NCBI Taxonomy" id="317549"/>
    <lineage>
        <taxon>Eukaryota</taxon>
        <taxon>Metazoa</taxon>
        <taxon>Cnidaria</taxon>
        <taxon>Anthozoa</taxon>
        <taxon>Octocorallia</taxon>
        <taxon>Malacalcyonacea</taxon>
        <taxon>Plexauridae</taxon>
        <taxon>Paramuricea</taxon>
    </lineage>
</organism>
<dbReference type="Proteomes" id="UP001152795">
    <property type="component" value="Unassembled WGS sequence"/>
</dbReference>
<reference evidence="2" key="1">
    <citation type="submission" date="2020-04" db="EMBL/GenBank/DDBJ databases">
        <authorList>
            <person name="Alioto T."/>
            <person name="Alioto T."/>
            <person name="Gomez Garrido J."/>
        </authorList>
    </citation>
    <scope>NUCLEOTIDE SEQUENCE</scope>
    <source>
        <strain evidence="2">A484AB</strain>
    </source>
</reference>
<evidence type="ECO:0000313" key="2">
    <source>
        <dbReference type="EMBL" id="CAB4030907.1"/>
    </source>
</evidence>
<dbReference type="AlphaFoldDB" id="A0A7D9JJ14"/>
<feature type="region of interest" description="Disordered" evidence="1">
    <location>
        <begin position="72"/>
        <end position="103"/>
    </location>
</feature>